<name>A0A7J0G637_9ERIC</name>
<keyword evidence="3" id="KW-1185">Reference proteome</keyword>
<sequence>MNPMRYRGKPRLGTVVELLRVTDYVSDKLGDVRIPFIVLQGSADVVTDPDGSRELYEKANSEDKTFMMHCLERRMKMLR</sequence>
<feature type="domain" description="Serine aminopeptidase S33" evidence="1">
    <location>
        <begin position="3"/>
        <end position="66"/>
    </location>
</feature>
<organism evidence="2 3">
    <name type="scientific">Actinidia rufa</name>
    <dbReference type="NCBI Taxonomy" id="165716"/>
    <lineage>
        <taxon>Eukaryota</taxon>
        <taxon>Viridiplantae</taxon>
        <taxon>Streptophyta</taxon>
        <taxon>Embryophyta</taxon>
        <taxon>Tracheophyta</taxon>
        <taxon>Spermatophyta</taxon>
        <taxon>Magnoliopsida</taxon>
        <taxon>eudicotyledons</taxon>
        <taxon>Gunneridae</taxon>
        <taxon>Pentapetalae</taxon>
        <taxon>asterids</taxon>
        <taxon>Ericales</taxon>
        <taxon>Actinidiaceae</taxon>
        <taxon>Actinidia</taxon>
    </lineage>
</organism>
<dbReference type="InterPro" id="IPR022742">
    <property type="entry name" value="Hydrolase_4"/>
</dbReference>
<dbReference type="Proteomes" id="UP000585474">
    <property type="component" value="Unassembled WGS sequence"/>
</dbReference>
<dbReference type="Pfam" id="PF12146">
    <property type="entry name" value="Hydrolase_4"/>
    <property type="match status" value="1"/>
</dbReference>
<dbReference type="PANTHER" id="PTHR11614">
    <property type="entry name" value="PHOSPHOLIPASE-RELATED"/>
    <property type="match status" value="1"/>
</dbReference>
<dbReference type="InterPro" id="IPR051044">
    <property type="entry name" value="MAG_DAG_Lipase"/>
</dbReference>
<dbReference type="AlphaFoldDB" id="A0A7J0G637"/>
<keyword evidence="2" id="KW-0378">Hydrolase</keyword>
<dbReference type="GO" id="GO:0016787">
    <property type="term" value="F:hydrolase activity"/>
    <property type="evidence" value="ECO:0007669"/>
    <property type="project" value="UniProtKB-KW"/>
</dbReference>
<dbReference type="SUPFAM" id="SSF53474">
    <property type="entry name" value="alpha/beta-Hydrolases"/>
    <property type="match status" value="1"/>
</dbReference>
<reference evidence="2 3" key="1">
    <citation type="submission" date="2019-07" db="EMBL/GenBank/DDBJ databases">
        <title>De Novo Assembly of kiwifruit Actinidia rufa.</title>
        <authorList>
            <person name="Sugita-Konishi S."/>
            <person name="Sato K."/>
            <person name="Mori E."/>
            <person name="Abe Y."/>
            <person name="Kisaki G."/>
            <person name="Hamano K."/>
            <person name="Suezawa K."/>
            <person name="Otani M."/>
            <person name="Fukuda T."/>
            <person name="Manabe T."/>
            <person name="Gomi K."/>
            <person name="Tabuchi M."/>
            <person name="Akimitsu K."/>
            <person name="Kataoka I."/>
        </authorList>
    </citation>
    <scope>NUCLEOTIDE SEQUENCE [LARGE SCALE GENOMIC DNA]</scope>
    <source>
        <strain evidence="3">cv. Fuchu</strain>
    </source>
</reference>
<evidence type="ECO:0000259" key="1">
    <source>
        <dbReference type="Pfam" id="PF12146"/>
    </source>
</evidence>
<protein>
    <submittedName>
        <fullName evidence="2">Alpha/beta-Hydrolases superfamily protein</fullName>
    </submittedName>
</protein>
<dbReference type="InterPro" id="IPR029058">
    <property type="entry name" value="AB_hydrolase_fold"/>
</dbReference>
<dbReference type="EMBL" id="BJWL01000018">
    <property type="protein sequence ID" value="GFZ06241.1"/>
    <property type="molecule type" value="Genomic_DNA"/>
</dbReference>
<gene>
    <name evidence="2" type="ORF">Acr_18g0004110</name>
</gene>
<comment type="caution">
    <text evidence="2">The sequence shown here is derived from an EMBL/GenBank/DDBJ whole genome shotgun (WGS) entry which is preliminary data.</text>
</comment>
<proteinExistence type="predicted"/>
<dbReference type="OrthoDB" id="2498029at2759"/>
<evidence type="ECO:0000313" key="3">
    <source>
        <dbReference type="Proteomes" id="UP000585474"/>
    </source>
</evidence>
<dbReference type="Gene3D" id="3.40.50.1820">
    <property type="entry name" value="alpha/beta hydrolase"/>
    <property type="match status" value="1"/>
</dbReference>
<accession>A0A7J0G637</accession>
<evidence type="ECO:0000313" key="2">
    <source>
        <dbReference type="EMBL" id="GFZ06241.1"/>
    </source>
</evidence>